<proteinExistence type="predicted"/>
<dbReference type="Proteomes" id="UP000263928">
    <property type="component" value="Unassembled WGS sequence"/>
</dbReference>
<protein>
    <submittedName>
        <fullName evidence="1">Uncharacterized protein</fullName>
    </submittedName>
</protein>
<sequence>MESHVYRTLTRIVGVVLILVGGAAIFGGRFTANFIDSQLSDQAITVPTSEVITGQLSAGAITEETADALTPYAGQPLTTGAQAKAYSMMIQDHMANAVKKAGLDPQTATFATLGELIEEQEEALTKEIAAANPNASEKEVAALVKAEIADPTTDNTIAARAAELTELRYNVLLNGNNLRGLLLSAYGWGLLGTIANAAGIALVVIGVLMTGASFLIRNGKKNVSSMTAAD</sequence>
<keyword evidence="2" id="KW-1185">Reference proteome</keyword>
<evidence type="ECO:0000313" key="2">
    <source>
        <dbReference type="Proteomes" id="UP000263928"/>
    </source>
</evidence>
<gene>
    <name evidence="1" type="ORF">PROPAUS_1814</name>
</gene>
<dbReference type="AlphaFoldDB" id="A0A383S905"/>
<name>A0A383S905_9ACTN</name>
<evidence type="ECO:0000313" key="1">
    <source>
        <dbReference type="EMBL" id="SYZ33859.1"/>
    </source>
</evidence>
<accession>A0A383S905</accession>
<dbReference type="EMBL" id="UNQJ01000013">
    <property type="protein sequence ID" value="SYZ33859.1"/>
    <property type="molecule type" value="Genomic_DNA"/>
</dbReference>
<reference evidence="2" key="1">
    <citation type="submission" date="2018-08" db="EMBL/GenBank/DDBJ databases">
        <authorList>
            <person name="Hornung B."/>
        </authorList>
    </citation>
    <scope>NUCLEOTIDE SEQUENCE [LARGE SCALE GENOMIC DNA]</scope>
</reference>
<organism evidence="1 2">
    <name type="scientific">Propionibacterium australiense</name>
    <dbReference type="NCBI Taxonomy" id="119981"/>
    <lineage>
        <taxon>Bacteria</taxon>
        <taxon>Bacillati</taxon>
        <taxon>Actinomycetota</taxon>
        <taxon>Actinomycetes</taxon>
        <taxon>Propionibacteriales</taxon>
        <taxon>Propionibacteriaceae</taxon>
        <taxon>Propionibacterium</taxon>
    </lineage>
</organism>